<dbReference type="STRING" id="101127.A0A1X2GKI3"/>
<feature type="domain" description="Autophagy protein ATG5 alpha-helical bundle region" evidence="7">
    <location>
        <begin position="121"/>
        <end position="176"/>
    </location>
</feature>
<dbReference type="PANTHER" id="PTHR13040">
    <property type="entry name" value="AUTOPHAGY PROTEIN 5"/>
    <property type="match status" value="1"/>
</dbReference>
<protein>
    <recommendedName>
        <fullName evidence="5">Autophagy protein 5</fullName>
    </recommendedName>
</protein>
<feature type="domain" description="Autophagy protein ATG5 UblB" evidence="6">
    <location>
        <begin position="195"/>
        <end position="273"/>
    </location>
</feature>
<comment type="subcellular location">
    <subcellularLocation>
        <location evidence="5">Preautophagosomal structure membrane</location>
        <topology evidence="5">Peripheral membrane protein</topology>
    </subcellularLocation>
</comment>
<keyword evidence="2 5" id="KW-1017">Isopeptide bond</keyword>
<dbReference type="InterPro" id="IPR042526">
    <property type="entry name" value="Atg5_HR"/>
</dbReference>
<dbReference type="GO" id="GO:0019776">
    <property type="term" value="F:Atg8-family ligase activity"/>
    <property type="evidence" value="ECO:0007669"/>
    <property type="project" value="TreeGrafter"/>
</dbReference>
<evidence type="ECO:0000256" key="2">
    <source>
        <dbReference type="ARBA" id="ARBA00022499"/>
    </source>
</evidence>
<evidence type="ECO:0000259" key="8">
    <source>
        <dbReference type="Pfam" id="PF20638"/>
    </source>
</evidence>
<proteinExistence type="inferred from homology"/>
<dbReference type="Proteomes" id="UP000242146">
    <property type="component" value="Unassembled WGS sequence"/>
</dbReference>
<dbReference type="OrthoDB" id="272162at2759"/>
<keyword evidence="5" id="KW-0813">Transport</keyword>
<dbReference type="EMBL" id="MCGT01000012">
    <property type="protein sequence ID" value="ORX55083.1"/>
    <property type="molecule type" value="Genomic_DNA"/>
</dbReference>
<dbReference type="GO" id="GO:0000422">
    <property type="term" value="P:autophagy of mitochondrion"/>
    <property type="evidence" value="ECO:0007669"/>
    <property type="project" value="TreeGrafter"/>
</dbReference>
<dbReference type="AlphaFoldDB" id="A0A1X2GKI3"/>
<keyword evidence="10" id="KW-1185">Reference proteome</keyword>
<dbReference type="GO" id="GO:0034045">
    <property type="term" value="C:phagophore assembly site membrane"/>
    <property type="evidence" value="ECO:0007669"/>
    <property type="project" value="UniProtKB-SubCell"/>
</dbReference>
<dbReference type="GO" id="GO:0034274">
    <property type="term" value="C:Atg12-Atg5-Atg16 complex"/>
    <property type="evidence" value="ECO:0007669"/>
    <property type="project" value="TreeGrafter"/>
</dbReference>
<dbReference type="Gene3D" id="3.10.20.620">
    <property type="match status" value="1"/>
</dbReference>
<feature type="domain" description="Autophagy protein ATG5 UblA" evidence="8">
    <location>
        <begin position="12"/>
        <end position="107"/>
    </location>
</feature>
<keyword evidence="5" id="KW-0472">Membrane</keyword>
<dbReference type="InterPro" id="IPR048940">
    <property type="entry name" value="ATG5_HBR"/>
</dbReference>
<dbReference type="Gene3D" id="1.10.246.190">
    <property type="entry name" value="Autophagy protein Apg5, helix rich domain"/>
    <property type="match status" value="1"/>
</dbReference>
<organism evidence="9 10">
    <name type="scientific">Hesseltinella vesiculosa</name>
    <dbReference type="NCBI Taxonomy" id="101127"/>
    <lineage>
        <taxon>Eukaryota</taxon>
        <taxon>Fungi</taxon>
        <taxon>Fungi incertae sedis</taxon>
        <taxon>Mucoromycota</taxon>
        <taxon>Mucoromycotina</taxon>
        <taxon>Mucoromycetes</taxon>
        <taxon>Mucorales</taxon>
        <taxon>Cunninghamellaceae</taxon>
        <taxon>Hesseltinella</taxon>
    </lineage>
</organism>
<dbReference type="GO" id="GO:0005776">
    <property type="term" value="C:autophagosome"/>
    <property type="evidence" value="ECO:0007669"/>
    <property type="project" value="TreeGrafter"/>
</dbReference>
<dbReference type="InterPro" id="IPR048318">
    <property type="entry name" value="ATG5_UblB"/>
</dbReference>
<comment type="subunit">
    <text evidence="5">Conjugated with ATG12.</text>
</comment>
<dbReference type="Pfam" id="PF04106">
    <property type="entry name" value="ATG5_UblB"/>
    <property type="match status" value="1"/>
</dbReference>
<dbReference type="Gene3D" id="3.10.20.90">
    <property type="entry name" value="Phosphatidylinositol 3-kinase Catalytic Subunit, Chain A, domain 1"/>
    <property type="match status" value="1"/>
</dbReference>
<dbReference type="GO" id="GO:0006995">
    <property type="term" value="P:cellular response to nitrogen starvation"/>
    <property type="evidence" value="ECO:0007669"/>
    <property type="project" value="TreeGrafter"/>
</dbReference>
<evidence type="ECO:0000256" key="3">
    <source>
        <dbReference type="ARBA" id="ARBA00022843"/>
    </source>
</evidence>
<dbReference type="GO" id="GO:0044233">
    <property type="term" value="C:mitochondria-associated endoplasmic reticulum membrane contact site"/>
    <property type="evidence" value="ECO:0007669"/>
    <property type="project" value="TreeGrafter"/>
</dbReference>
<comment type="function">
    <text evidence="5">Involved in cytoplasm to vacuole transport (Cvt) and autophagic vesicle formation.</text>
</comment>
<dbReference type="Pfam" id="PF20638">
    <property type="entry name" value="ATG5_UblA"/>
    <property type="match status" value="1"/>
</dbReference>
<evidence type="ECO:0000256" key="5">
    <source>
        <dbReference type="RuleBase" id="RU361202"/>
    </source>
</evidence>
<evidence type="ECO:0000259" key="6">
    <source>
        <dbReference type="Pfam" id="PF04106"/>
    </source>
</evidence>
<sequence length="274" mass="31550">MSSLDLDISKRIWSGKIPVQIVLGTHDPADTLFMEVPRCSYLPLLTSTLCTQWDRLETIDPGIIWYDYDGEPLKWHYPLGLLYDLWCTAYQKEKKSIKLPWKLTLHTDTYPDVLLQNPTIDTMKDMYMAMLKEADFLRHGSTKKVMNLSKQDQSQLWLALTTERYDDYWHVNHQILDDRTGPAGTEDTASHGPRHVPLRLYLPNQCPVVQDLVSFVTENGEPNQLDKAIRQLVPSMPLDVRVMAHGVQLPGSVPIRWAADCLSYPDNFLHLVVY</sequence>
<evidence type="ECO:0000259" key="7">
    <source>
        <dbReference type="Pfam" id="PF20637"/>
    </source>
</evidence>
<evidence type="ECO:0000256" key="1">
    <source>
        <dbReference type="ARBA" id="ARBA00006910"/>
    </source>
</evidence>
<dbReference type="InterPro" id="IPR042527">
    <property type="entry name" value="Atg5_UblA_dom_sf"/>
</dbReference>
<keyword evidence="3 5" id="KW-0832">Ubl conjugation</keyword>
<dbReference type="GO" id="GO:0034727">
    <property type="term" value="P:piecemeal microautophagy of the nucleus"/>
    <property type="evidence" value="ECO:0007669"/>
    <property type="project" value="TreeGrafter"/>
</dbReference>
<name>A0A1X2GKI3_9FUNG</name>
<evidence type="ECO:0000313" key="9">
    <source>
        <dbReference type="EMBL" id="ORX55083.1"/>
    </source>
</evidence>
<keyword evidence="4 5" id="KW-0072">Autophagy</keyword>
<evidence type="ECO:0000313" key="10">
    <source>
        <dbReference type="Proteomes" id="UP000242146"/>
    </source>
</evidence>
<comment type="similarity">
    <text evidence="1 5">Belongs to the ATG5 family.</text>
</comment>
<dbReference type="InterPro" id="IPR048939">
    <property type="entry name" value="ATG5_UblA"/>
</dbReference>
<dbReference type="PANTHER" id="PTHR13040:SF2">
    <property type="entry name" value="AUTOPHAGY PROTEIN 5"/>
    <property type="match status" value="1"/>
</dbReference>
<accession>A0A1X2GKI3</accession>
<gene>
    <name evidence="9" type="ORF">DM01DRAFT_1383026</name>
</gene>
<dbReference type="InterPro" id="IPR007239">
    <property type="entry name" value="Atg5"/>
</dbReference>
<comment type="caution">
    <text evidence="9">The sequence shown here is derived from an EMBL/GenBank/DDBJ whole genome shotgun (WGS) entry which is preliminary data.</text>
</comment>
<dbReference type="Pfam" id="PF20637">
    <property type="entry name" value="ATG5_HBR"/>
    <property type="match status" value="1"/>
</dbReference>
<evidence type="ECO:0000256" key="4">
    <source>
        <dbReference type="ARBA" id="ARBA00023006"/>
    </source>
</evidence>
<dbReference type="GO" id="GO:0061908">
    <property type="term" value="C:phagophore"/>
    <property type="evidence" value="ECO:0007669"/>
    <property type="project" value="TreeGrafter"/>
</dbReference>
<reference evidence="9 10" key="1">
    <citation type="submission" date="2016-07" db="EMBL/GenBank/DDBJ databases">
        <title>Pervasive Adenine N6-methylation of Active Genes in Fungi.</title>
        <authorList>
            <consortium name="DOE Joint Genome Institute"/>
            <person name="Mondo S.J."/>
            <person name="Dannebaum R.O."/>
            <person name="Kuo R.C."/>
            <person name="Labutti K."/>
            <person name="Haridas S."/>
            <person name="Kuo A."/>
            <person name="Salamov A."/>
            <person name="Ahrendt S.R."/>
            <person name="Lipzen A."/>
            <person name="Sullivan W."/>
            <person name="Andreopoulos W.B."/>
            <person name="Clum A."/>
            <person name="Lindquist E."/>
            <person name="Daum C."/>
            <person name="Ramamoorthy G.K."/>
            <person name="Gryganskyi A."/>
            <person name="Culley D."/>
            <person name="Magnuson J.K."/>
            <person name="James T.Y."/>
            <person name="O'Malley M.A."/>
            <person name="Stajich J.E."/>
            <person name="Spatafora J.W."/>
            <person name="Visel A."/>
            <person name="Grigoriev I.V."/>
        </authorList>
    </citation>
    <scope>NUCLEOTIDE SEQUENCE [LARGE SCALE GENOMIC DNA]</scope>
    <source>
        <strain evidence="9 10">NRRL 3301</strain>
    </source>
</reference>